<dbReference type="EMBL" id="CAJVPM010033225">
    <property type="protein sequence ID" value="CAG8684885.1"/>
    <property type="molecule type" value="Genomic_DNA"/>
</dbReference>
<protein>
    <submittedName>
        <fullName evidence="1">1035_t:CDS:1</fullName>
    </submittedName>
</protein>
<evidence type="ECO:0000313" key="1">
    <source>
        <dbReference type="EMBL" id="CAG8684885.1"/>
    </source>
</evidence>
<feature type="non-terminal residue" evidence="1">
    <location>
        <position position="142"/>
    </location>
</feature>
<gene>
    <name evidence="1" type="ORF">SCALOS_LOCUS9871</name>
</gene>
<sequence>WYYGKRRTRLSLSKIENMQKLSAFYLANLKKELPYFSANNSAEDLYEALSNMNLSNNNDYDEEQPASEEVQDVEFPEEEVLKIEELLNLDAADFTNDLGEIVFDTNFESSEEENVNVQINDAESNVDEENWDPEKEADIMLN</sequence>
<dbReference type="Proteomes" id="UP000789860">
    <property type="component" value="Unassembled WGS sequence"/>
</dbReference>
<organism evidence="1 2">
    <name type="scientific">Scutellospora calospora</name>
    <dbReference type="NCBI Taxonomy" id="85575"/>
    <lineage>
        <taxon>Eukaryota</taxon>
        <taxon>Fungi</taxon>
        <taxon>Fungi incertae sedis</taxon>
        <taxon>Mucoromycota</taxon>
        <taxon>Glomeromycotina</taxon>
        <taxon>Glomeromycetes</taxon>
        <taxon>Diversisporales</taxon>
        <taxon>Gigasporaceae</taxon>
        <taxon>Scutellospora</taxon>
    </lineage>
</organism>
<name>A0ACA9NZ58_9GLOM</name>
<accession>A0ACA9NZ58</accession>
<proteinExistence type="predicted"/>
<reference evidence="1" key="1">
    <citation type="submission" date="2021-06" db="EMBL/GenBank/DDBJ databases">
        <authorList>
            <person name="Kallberg Y."/>
            <person name="Tangrot J."/>
            <person name="Rosling A."/>
        </authorList>
    </citation>
    <scope>NUCLEOTIDE SEQUENCE</scope>
    <source>
        <strain evidence="1">AU212A</strain>
    </source>
</reference>
<feature type="non-terminal residue" evidence="1">
    <location>
        <position position="1"/>
    </location>
</feature>
<comment type="caution">
    <text evidence="1">The sequence shown here is derived from an EMBL/GenBank/DDBJ whole genome shotgun (WGS) entry which is preliminary data.</text>
</comment>
<evidence type="ECO:0000313" key="2">
    <source>
        <dbReference type="Proteomes" id="UP000789860"/>
    </source>
</evidence>
<keyword evidence="2" id="KW-1185">Reference proteome</keyword>